<name>A0A1G2U0K9_9BACT</name>
<sequence length="446" mass="51759">MKNNKITKILHITPHLGTGVGTVVLNYLKKVVKNQHFEHRVVCLDYANKNSIIVSKKIGFKLWGDMSKKKEDVLSLIAKSDIVLVHWWNHPLLYDFLVREKLPPNRIIFWSHVLGSVPPNNFSNKLLKYPDIFIFTTPVSFKVKEVQNLPPKYKKNMNSIWSTGGVERLKHIKHQKHDGFNVGYIGTVDYTKLNPDFFDMSQSANIPNVKFIVVGGPNSKLMEEEAKNRGLSDKFIFTGYISEEEKWKYLSMFDVFGYPLARHHYGSSDQALQEAMGTGVVPVVFDNLMEKFMVKNGKTGLMVKNKTEYAKALESLYKDSKLRDRLSKNTKRYAKEVFSLQNMEREWNKIFMKTLKLKKTEKKWQINKSAKEIAPKDIFVESIGKYSKHFISYCKAKKLNEKKLAEEKIKNLAKHPNWSTKSKGTVHQYNTFLPGDKYLSFWSKIM</sequence>
<dbReference type="Proteomes" id="UP000177707">
    <property type="component" value="Unassembled WGS sequence"/>
</dbReference>
<dbReference type="EMBL" id="MHWB01000004">
    <property type="protein sequence ID" value="OHB02440.1"/>
    <property type="molecule type" value="Genomic_DNA"/>
</dbReference>
<reference evidence="2 3" key="1">
    <citation type="journal article" date="2016" name="Nat. Commun.">
        <title>Thousands of microbial genomes shed light on interconnected biogeochemical processes in an aquifer system.</title>
        <authorList>
            <person name="Anantharaman K."/>
            <person name="Brown C.T."/>
            <person name="Hug L.A."/>
            <person name="Sharon I."/>
            <person name="Castelle C.J."/>
            <person name="Probst A.J."/>
            <person name="Thomas B.C."/>
            <person name="Singh A."/>
            <person name="Wilkins M.J."/>
            <person name="Karaoz U."/>
            <person name="Brodie E.L."/>
            <person name="Williams K.H."/>
            <person name="Hubbard S.S."/>
            <person name="Banfield J.F."/>
        </authorList>
    </citation>
    <scope>NUCLEOTIDE SEQUENCE [LARGE SCALE GENOMIC DNA]</scope>
</reference>
<dbReference type="PANTHER" id="PTHR12526">
    <property type="entry name" value="GLYCOSYLTRANSFERASE"/>
    <property type="match status" value="1"/>
</dbReference>
<evidence type="ECO:0000313" key="3">
    <source>
        <dbReference type="Proteomes" id="UP000177707"/>
    </source>
</evidence>
<protein>
    <recommendedName>
        <fullName evidence="1">Glycosyl transferase family 1 domain-containing protein</fullName>
    </recommendedName>
</protein>
<dbReference type="SUPFAM" id="SSF53756">
    <property type="entry name" value="UDP-Glycosyltransferase/glycogen phosphorylase"/>
    <property type="match status" value="1"/>
</dbReference>
<comment type="caution">
    <text evidence="2">The sequence shown here is derived from an EMBL/GenBank/DDBJ whole genome shotgun (WGS) entry which is preliminary data.</text>
</comment>
<dbReference type="CDD" id="cd03801">
    <property type="entry name" value="GT4_PimA-like"/>
    <property type="match status" value="1"/>
</dbReference>
<dbReference type="STRING" id="1802758.A3A96_01025"/>
<dbReference type="GO" id="GO:0016757">
    <property type="term" value="F:glycosyltransferase activity"/>
    <property type="evidence" value="ECO:0007669"/>
    <property type="project" value="InterPro"/>
</dbReference>
<evidence type="ECO:0000313" key="2">
    <source>
        <dbReference type="EMBL" id="OHB02440.1"/>
    </source>
</evidence>
<dbReference type="Gene3D" id="3.40.50.2000">
    <property type="entry name" value="Glycogen Phosphorylase B"/>
    <property type="match status" value="1"/>
</dbReference>
<dbReference type="AlphaFoldDB" id="A0A1G2U0K9"/>
<evidence type="ECO:0000259" key="1">
    <source>
        <dbReference type="Pfam" id="PF00534"/>
    </source>
</evidence>
<dbReference type="Pfam" id="PF00534">
    <property type="entry name" value="Glycos_transf_1"/>
    <property type="match status" value="1"/>
</dbReference>
<gene>
    <name evidence="2" type="ORF">A3A96_01025</name>
</gene>
<dbReference type="PANTHER" id="PTHR12526:SF630">
    <property type="entry name" value="GLYCOSYLTRANSFERASE"/>
    <property type="match status" value="1"/>
</dbReference>
<accession>A0A1G2U0K9</accession>
<organism evidence="2 3">
    <name type="scientific">Candidatus Zambryskibacteria bacterium RIFCSPLOWO2_01_FULL_39_39</name>
    <dbReference type="NCBI Taxonomy" id="1802758"/>
    <lineage>
        <taxon>Bacteria</taxon>
        <taxon>Candidatus Zambryskiibacteriota</taxon>
    </lineage>
</organism>
<proteinExistence type="predicted"/>
<dbReference type="InterPro" id="IPR001296">
    <property type="entry name" value="Glyco_trans_1"/>
</dbReference>
<feature type="domain" description="Glycosyl transferase family 1" evidence="1">
    <location>
        <begin position="202"/>
        <end position="332"/>
    </location>
</feature>